<keyword evidence="3" id="KW-1185">Reference proteome</keyword>
<dbReference type="AlphaFoldDB" id="A0A3Q9BQJ5"/>
<name>A0A3Q9BQJ5_9BURK</name>
<dbReference type="EMBL" id="CP034464">
    <property type="protein sequence ID" value="AZP12249.1"/>
    <property type="molecule type" value="Genomic_DNA"/>
</dbReference>
<reference evidence="2 3" key="1">
    <citation type="journal article" date="2011" name="Int. J. Syst. Evol. Microbiol.">
        <title>Description of Undibacterium oligocarboniphilum sp. nov., isolated from purified water, and Undibacterium pigrum strain CCUG 49012 as the type strain of Undibacterium parvum sp. nov., and emended descriptions of the genus Undibacterium and the species Undibacterium pigrum.</title>
        <authorList>
            <person name="Eder W."/>
            <person name="Wanner G."/>
            <person name="Ludwig W."/>
            <person name="Busse H.J."/>
            <person name="Ziemke-Kageler F."/>
            <person name="Lang E."/>
        </authorList>
    </citation>
    <scope>NUCLEOTIDE SEQUENCE [LARGE SCALE GENOMIC DNA]</scope>
    <source>
        <strain evidence="2 3">DSM 23061</strain>
    </source>
</reference>
<dbReference type="OrthoDB" id="8704456at2"/>
<evidence type="ECO:0000313" key="2">
    <source>
        <dbReference type="EMBL" id="AZP12249.1"/>
    </source>
</evidence>
<feature type="signal peptide" evidence="1">
    <location>
        <begin position="1"/>
        <end position="22"/>
    </location>
</feature>
<protein>
    <recommendedName>
        <fullName evidence="4">EexN family lipoprotein</fullName>
    </recommendedName>
</protein>
<accession>A0A3Q9BQJ5</accession>
<dbReference type="Proteomes" id="UP000275663">
    <property type="component" value="Chromosome"/>
</dbReference>
<evidence type="ECO:0008006" key="4">
    <source>
        <dbReference type="Google" id="ProtNLM"/>
    </source>
</evidence>
<keyword evidence="1" id="KW-0732">Signal</keyword>
<sequence>MLKITTTLATSCLILCGLAGCAIPYDIMQEQAIDACKKIDDRNERNNCLAKNKTSYESYEKQRQELLNKK</sequence>
<dbReference type="KEGG" id="upv:EJN92_09705"/>
<dbReference type="RefSeq" id="WP_126127631.1">
    <property type="nucleotide sequence ID" value="NZ_CP034464.1"/>
</dbReference>
<dbReference type="PROSITE" id="PS51257">
    <property type="entry name" value="PROKAR_LIPOPROTEIN"/>
    <property type="match status" value="1"/>
</dbReference>
<organism evidence="2 3">
    <name type="scientific">Undibacterium parvum</name>
    <dbReference type="NCBI Taxonomy" id="401471"/>
    <lineage>
        <taxon>Bacteria</taxon>
        <taxon>Pseudomonadati</taxon>
        <taxon>Pseudomonadota</taxon>
        <taxon>Betaproteobacteria</taxon>
        <taxon>Burkholderiales</taxon>
        <taxon>Oxalobacteraceae</taxon>
        <taxon>Undibacterium</taxon>
    </lineage>
</organism>
<gene>
    <name evidence="2" type="ORF">EJN92_09705</name>
</gene>
<feature type="chain" id="PRO_5018735612" description="EexN family lipoprotein" evidence="1">
    <location>
        <begin position="23"/>
        <end position="70"/>
    </location>
</feature>
<proteinExistence type="predicted"/>
<evidence type="ECO:0000256" key="1">
    <source>
        <dbReference type="SAM" id="SignalP"/>
    </source>
</evidence>
<evidence type="ECO:0000313" key="3">
    <source>
        <dbReference type="Proteomes" id="UP000275663"/>
    </source>
</evidence>